<evidence type="ECO:0000256" key="1">
    <source>
        <dbReference type="SAM" id="Phobius"/>
    </source>
</evidence>
<reference evidence="2" key="1">
    <citation type="journal article" date="2013" name="Extremophiles">
        <title>Proteinivorax tanatarense gen. nov., sp. nov., an anaerobic, haloalkaliphilic, proteolytic bacterium isolated from a decaying algal bloom, and proposal of Proteinivoraceae fam. nov.</title>
        <authorList>
            <person name="Kevbrin V."/>
            <person name="Boltyanskaya Y."/>
            <person name="Zhilina T."/>
            <person name="Kolganova T."/>
            <person name="Lavrentjeva E."/>
            <person name="Kuznetsov B."/>
        </authorList>
    </citation>
    <scope>NUCLEOTIDE SEQUENCE</scope>
    <source>
        <strain evidence="2">Z-910T</strain>
    </source>
</reference>
<gene>
    <name evidence="2" type="ORF">PRVXT_001536</name>
</gene>
<reference evidence="2" key="2">
    <citation type="submission" date="2024-06" db="EMBL/GenBank/DDBJ databases">
        <authorList>
            <person name="Petrova K.O."/>
            <person name="Toshchakov S.V."/>
            <person name="Boltjanskaja Y.V."/>
            <person name="Kevbrin V."/>
        </authorList>
    </citation>
    <scope>NUCLEOTIDE SEQUENCE</scope>
    <source>
        <strain evidence="2">Z-910T</strain>
    </source>
</reference>
<evidence type="ECO:0000313" key="2">
    <source>
        <dbReference type="EMBL" id="XBX73549.1"/>
    </source>
</evidence>
<proteinExistence type="predicted"/>
<feature type="transmembrane region" description="Helical" evidence="1">
    <location>
        <begin position="37"/>
        <end position="56"/>
    </location>
</feature>
<dbReference type="AlphaFoldDB" id="A0AAU7VHM2"/>
<organism evidence="2">
    <name type="scientific">Proteinivorax tanatarense</name>
    <dbReference type="NCBI Taxonomy" id="1260629"/>
    <lineage>
        <taxon>Bacteria</taxon>
        <taxon>Bacillati</taxon>
        <taxon>Bacillota</taxon>
        <taxon>Clostridia</taxon>
        <taxon>Eubacteriales</taxon>
        <taxon>Proteinivoracaceae</taxon>
        <taxon>Proteinivorax</taxon>
    </lineage>
</organism>
<dbReference type="EMBL" id="CP158367">
    <property type="protein sequence ID" value="XBX73549.1"/>
    <property type="molecule type" value="Genomic_DNA"/>
</dbReference>
<evidence type="ECO:0008006" key="3">
    <source>
        <dbReference type="Google" id="ProtNLM"/>
    </source>
</evidence>
<protein>
    <recommendedName>
        <fullName evidence="3">Zn-finger containing protein</fullName>
    </recommendedName>
</protein>
<name>A0AAU7VHM2_9FIRM</name>
<keyword evidence="1" id="KW-0472">Membrane</keyword>
<feature type="transmembrane region" description="Helical" evidence="1">
    <location>
        <begin position="12"/>
        <end position="31"/>
    </location>
</feature>
<keyword evidence="1" id="KW-1133">Transmembrane helix</keyword>
<dbReference type="RefSeq" id="WP_350342309.1">
    <property type="nucleotide sequence ID" value="NZ_CP158367.1"/>
</dbReference>
<accession>A0AAU7VHM2</accession>
<sequence length="130" mass="15323">MKWLRKFMAGRYGGDQLSIFLLLVSLLLTLVGQMTRVFILVYLGYIPIILAFYRVFSKNITKRSLENYKFAIFMSPVYSFFKTVQKRFKDRKPHKYFKCARCNAKLRVPKGKGKIVITCPKCKEKFTKKS</sequence>
<keyword evidence="1" id="KW-0812">Transmembrane</keyword>